<sequence length="415" mass="43171">MFDNLRIAMAGAGSRGLSALVSARPFGGGRVSRLGRRLRAGVWQVRSSWWPILQTAVAASAAWYLAALILGHEQPFVAPIATVISLGATAGRTGRRAVEWFFGVAFGLAVADLFMFALGTGPLQIGAVAALAMAAAMFLGAGPLLVTEAGVTALLVVTLDPSTAGPSPDRFLDALVGCCVALAVHSLLPVDPKTVVQQAARPIFADLTVALEEASGALAAGDPDRAEAALRRAREIDARVAGLREALDAGYETARLSPSRRRALKRLALYAEAADSLDLAVRNTRVLARATVGLVRHGDPAPGLLSEAVLDLARAVEDLAGYLEQPDREPEPPGGSRGRIASRFALKAAGEATVVLNERNDLPTSVLVGQVRSTAVDLLRASGMHLDEAAGELDGAVRAASNHREHHGGLADIPA</sequence>
<evidence type="ECO:0000256" key="3">
    <source>
        <dbReference type="ARBA" id="ARBA00022989"/>
    </source>
</evidence>
<evidence type="ECO:0000313" key="7">
    <source>
        <dbReference type="EMBL" id="CAA9425484.1"/>
    </source>
</evidence>
<reference evidence="7" key="1">
    <citation type="submission" date="2020-02" db="EMBL/GenBank/DDBJ databases">
        <authorList>
            <person name="Meier V. D."/>
        </authorList>
    </citation>
    <scope>NUCLEOTIDE SEQUENCE</scope>
    <source>
        <strain evidence="7">AVDCRST_MAG78</strain>
    </source>
</reference>
<feature type="domain" description="Integral membrane bound transporter" evidence="6">
    <location>
        <begin position="63"/>
        <end position="184"/>
    </location>
</feature>
<name>A0A6J4PTB7_9ACTN</name>
<accession>A0A6J4PTB7</accession>
<dbReference type="InterPro" id="IPR049453">
    <property type="entry name" value="Memb_transporter_dom"/>
</dbReference>
<feature type="transmembrane region" description="Helical" evidence="5">
    <location>
        <begin position="100"/>
        <end position="118"/>
    </location>
</feature>
<keyword evidence="2 5" id="KW-0812">Transmembrane</keyword>
<dbReference type="AlphaFoldDB" id="A0A6J4PTB7"/>
<proteinExistence type="predicted"/>
<protein>
    <submittedName>
        <fullName evidence="7">Predicted membrane protein</fullName>
    </submittedName>
</protein>
<keyword evidence="3 5" id="KW-1133">Transmembrane helix</keyword>
<feature type="transmembrane region" description="Helical" evidence="5">
    <location>
        <begin position="130"/>
        <end position="159"/>
    </location>
</feature>
<dbReference type="EMBL" id="CADCVB010000092">
    <property type="protein sequence ID" value="CAA9425484.1"/>
    <property type="molecule type" value="Genomic_DNA"/>
</dbReference>
<gene>
    <name evidence="7" type="ORF">AVDCRST_MAG78-1338</name>
</gene>
<organism evidence="7">
    <name type="scientific">uncultured Rubrobacteraceae bacterium</name>
    <dbReference type="NCBI Taxonomy" id="349277"/>
    <lineage>
        <taxon>Bacteria</taxon>
        <taxon>Bacillati</taxon>
        <taxon>Actinomycetota</taxon>
        <taxon>Rubrobacteria</taxon>
        <taxon>Rubrobacterales</taxon>
        <taxon>Rubrobacteraceae</taxon>
        <taxon>environmental samples</taxon>
    </lineage>
</organism>
<dbReference type="Pfam" id="PF13515">
    <property type="entry name" value="FUSC_2"/>
    <property type="match status" value="1"/>
</dbReference>
<feature type="transmembrane region" description="Helical" evidence="5">
    <location>
        <begin position="48"/>
        <end position="70"/>
    </location>
</feature>
<evidence type="ECO:0000256" key="2">
    <source>
        <dbReference type="ARBA" id="ARBA00022692"/>
    </source>
</evidence>
<evidence type="ECO:0000256" key="5">
    <source>
        <dbReference type="SAM" id="Phobius"/>
    </source>
</evidence>
<evidence type="ECO:0000259" key="6">
    <source>
        <dbReference type="Pfam" id="PF13515"/>
    </source>
</evidence>
<evidence type="ECO:0000256" key="1">
    <source>
        <dbReference type="ARBA" id="ARBA00004141"/>
    </source>
</evidence>
<dbReference type="GO" id="GO:0016020">
    <property type="term" value="C:membrane"/>
    <property type="evidence" value="ECO:0007669"/>
    <property type="project" value="UniProtKB-SubCell"/>
</dbReference>
<keyword evidence="4 5" id="KW-0472">Membrane</keyword>
<comment type="subcellular location">
    <subcellularLocation>
        <location evidence="1">Membrane</location>
        <topology evidence="1">Multi-pass membrane protein</topology>
    </subcellularLocation>
</comment>
<evidence type="ECO:0000256" key="4">
    <source>
        <dbReference type="ARBA" id="ARBA00023136"/>
    </source>
</evidence>